<evidence type="ECO:0000259" key="2">
    <source>
        <dbReference type="Pfam" id="PF03807"/>
    </source>
</evidence>
<keyword evidence="4" id="KW-1185">Reference proteome</keyword>
<dbReference type="GO" id="GO:0016491">
    <property type="term" value="F:oxidoreductase activity"/>
    <property type="evidence" value="ECO:0007669"/>
    <property type="project" value="UniProtKB-KW"/>
</dbReference>
<evidence type="ECO:0000313" key="3">
    <source>
        <dbReference type="EMBL" id="THG32906.1"/>
    </source>
</evidence>
<reference evidence="3 4" key="1">
    <citation type="submission" date="2019-04" db="EMBL/GenBank/DDBJ databases">
        <authorList>
            <person name="Jiang L."/>
        </authorList>
    </citation>
    <scope>NUCLEOTIDE SEQUENCE [LARGE SCALE GENOMIC DNA]</scope>
    <source>
        <strain evidence="3 4">YIM 131853</strain>
    </source>
</reference>
<sequence>MSTTSLEPLTIGILGAGKVGTVLGRLAVAAGHRVLIAGSGPVSKIGLIVEVLVPGAVAVPAEQAAREADIVILALPLGKAVTAGGLGRIPADALAGKLVLDAMNYWWEVDGIRDDLADPRVSTSELVQALLPESRIVKAFNHMGYHDLDEGPRRVGAADRKAIAIAGDDADDLASTAALVDSLGFHPVVAGTLRESISMEPGSPIFGANLPVQDVVSALAAFPESERGRIVANARTGEADDLREAALVRG</sequence>
<dbReference type="RefSeq" id="WP_136425687.1">
    <property type="nucleotide sequence ID" value="NZ_SSSM01000001.1"/>
</dbReference>
<dbReference type="Gene3D" id="3.40.50.720">
    <property type="entry name" value="NAD(P)-binding Rossmann-like Domain"/>
    <property type="match status" value="1"/>
</dbReference>
<keyword evidence="1" id="KW-0560">Oxidoreductase</keyword>
<dbReference type="InterPro" id="IPR028939">
    <property type="entry name" value="P5C_Rdtase_cat_N"/>
</dbReference>
<dbReference type="SUPFAM" id="SSF51735">
    <property type="entry name" value="NAD(P)-binding Rossmann-fold domains"/>
    <property type="match status" value="1"/>
</dbReference>
<accession>A0A4S4FTK0</accession>
<dbReference type="InterPro" id="IPR051267">
    <property type="entry name" value="STEAP_metalloreductase"/>
</dbReference>
<dbReference type="AlphaFoldDB" id="A0A4S4FTK0"/>
<dbReference type="OrthoDB" id="1523398at2"/>
<name>A0A4S4FTK0_9MICO</name>
<protein>
    <submittedName>
        <fullName evidence="3">NADP oxidoreductase</fullName>
    </submittedName>
</protein>
<organism evidence="3 4">
    <name type="scientific">Naasia lichenicola</name>
    <dbReference type="NCBI Taxonomy" id="2565933"/>
    <lineage>
        <taxon>Bacteria</taxon>
        <taxon>Bacillati</taxon>
        <taxon>Actinomycetota</taxon>
        <taxon>Actinomycetes</taxon>
        <taxon>Micrococcales</taxon>
        <taxon>Microbacteriaceae</taxon>
        <taxon>Naasia</taxon>
    </lineage>
</organism>
<dbReference type="Pfam" id="PF03807">
    <property type="entry name" value="F420_oxidored"/>
    <property type="match status" value="1"/>
</dbReference>
<evidence type="ECO:0000256" key="1">
    <source>
        <dbReference type="ARBA" id="ARBA00023002"/>
    </source>
</evidence>
<dbReference type="EMBL" id="SSSM01000001">
    <property type="protein sequence ID" value="THG32906.1"/>
    <property type="molecule type" value="Genomic_DNA"/>
</dbReference>
<feature type="domain" description="Pyrroline-5-carboxylate reductase catalytic N-terminal" evidence="2">
    <location>
        <begin position="10"/>
        <end position="105"/>
    </location>
</feature>
<dbReference type="InterPro" id="IPR036291">
    <property type="entry name" value="NAD(P)-bd_dom_sf"/>
</dbReference>
<dbReference type="PANTHER" id="PTHR14239">
    <property type="entry name" value="DUDULIN-RELATED"/>
    <property type="match status" value="1"/>
</dbReference>
<evidence type="ECO:0000313" key="4">
    <source>
        <dbReference type="Proteomes" id="UP000309133"/>
    </source>
</evidence>
<comment type="caution">
    <text evidence="3">The sequence shown here is derived from an EMBL/GenBank/DDBJ whole genome shotgun (WGS) entry which is preliminary data.</text>
</comment>
<dbReference type="Proteomes" id="UP000309133">
    <property type="component" value="Unassembled WGS sequence"/>
</dbReference>
<proteinExistence type="predicted"/>
<gene>
    <name evidence="3" type="ORF">E6C64_00590</name>
</gene>